<reference evidence="2 3" key="1">
    <citation type="journal article" date="2019" name="Environ. Microbiol.">
        <title>An active ?-lactamase is a part of an orchestrated cell wall stress resistance network of Bacillus subtilis and related rhizosphere species.</title>
        <authorList>
            <person name="Bucher T."/>
            <person name="Keren-Paz A."/>
            <person name="Hausser J."/>
            <person name="Olender T."/>
            <person name="Cytryn E."/>
            <person name="Kolodkin-Gal I."/>
        </authorList>
    </citation>
    <scope>NUCLEOTIDE SEQUENCE [LARGE SCALE GENOMIC DNA]</scope>
    <source>
        <strain evidence="2 3">I32</strain>
    </source>
</reference>
<evidence type="ECO:0000256" key="1">
    <source>
        <dbReference type="SAM" id="Phobius"/>
    </source>
</evidence>
<feature type="transmembrane region" description="Helical" evidence="1">
    <location>
        <begin position="38"/>
        <end position="60"/>
    </location>
</feature>
<dbReference type="EMBL" id="SZOH01001446">
    <property type="protein sequence ID" value="TKJ00936.1"/>
    <property type="molecule type" value="Genomic_DNA"/>
</dbReference>
<evidence type="ECO:0000313" key="3">
    <source>
        <dbReference type="Proteomes" id="UP000308444"/>
    </source>
</evidence>
<proteinExistence type="predicted"/>
<comment type="caution">
    <text evidence="2">The sequence shown here is derived from an EMBL/GenBank/DDBJ whole genome shotgun (WGS) entry which is preliminary data.</text>
</comment>
<feature type="non-terminal residue" evidence="2">
    <location>
        <position position="62"/>
    </location>
</feature>
<keyword evidence="1" id="KW-0472">Membrane</keyword>
<feature type="transmembrane region" description="Helical" evidence="1">
    <location>
        <begin position="9"/>
        <end position="26"/>
    </location>
</feature>
<protein>
    <submittedName>
        <fullName evidence="2">DUF979 family protein</fullName>
    </submittedName>
</protein>
<accession>A0A9X9F533</accession>
<name>A0A9X9F533_BACCE</name>
<evidence type="ECO:0000313" key="2">
    <source>
        <dbReference type="EMBL" id="TKJ00936.1"/>
    </source>
</evidence>
<dbReference type="Proteomes" id="UP000308444">
    <property type="component" value="Unassembled WGS sequence"/>
</dbReference>
<gene>
    <name evidence="2" type="ORF">FC695_20355</name>
</gene>
<dbReference type="InterPro" id="IPR009323">
    <property type="entry name" value="DUF979"/>
</dbReference>
<dbReference type="AlphaFoldDB" id="A0A9X9F533"/>
<keyword evidence="1" id="KW-1133">Transmembrane helix</keyword>
<organism evidence="2 3">
    <name type="scientific">Bacillus cereus</name>
    <dbReference type="NCBI Taxonomy" id="1396"/>
    <lineage>
        <taxon>Bacteria</taxon>
        <taxon>Bacillati</taxon>
        <taxon>Bacillota</taxon>
        <taxon>Bacilli</taxon>
        <taxon>Bacillales</taxon>
        <taxon>Bacillaceae</taxon>
        <taxon>Bacillus</taxon>
        <taxon>Bacillus cereus group</taxon>
    </lineage>
</organism>
<dbReference type="Pfam" id="PF06166">
    <property type="entry name" value="DUF979"/>
    <property type="match status" value="1"/>
</dbReference>
<keyword evidence="1" id="KW-0812">Transmembrane</keyword>
<sequence>MNIITMDTIYYVLGIIVAFIAVRIAFDRKHPNRFGSSLFWALFAVTFLFGNVIPSFYVGCIV</sequence>